<dbReference type="InterPro" id="IPR025293">
    <property type="entry name" value="YfiR/HmsC-like"/>
</dbReference>
<dbReference type="Proteomes" id="UP001596086">
    <property type="component" value="Unassembled WGS sequence"/>
</dbReference>
<keyword evidence="3" id="KW-1185">Reference proteome</keyword>
<keyword evidence="1" id="KW-0732">Signal</keyword>
<comment type="caution">
    <text evidence="2">The sequence shown here is derived from an EMBL/GenBank/DDBJ whole genome shotgun (WGS) entry which is preliminary data.</text>
</comment>
<evidence type="ECO:0000256" key="1">
    <source>
        <dbReference type="SAM" id="SignalP"/>
    </source>
</evidence>
<evidence type="ECO:0000313" key="2">
    <source>
        <dbReference type="EMBL" id="MFC5548321.1"/>
    </source>
</evidence>
<organism evidence="2 3">
    <name type="scientific">Massilia aerilata</name>
    <dbReference type="NCBI Taxonomy" id="453817"/>
    <lineage>
        <taxon>Bacteria</taxon>
        <taxon>Pseudomonadati</taxon>
        <taxon>Pseudomonadota</taxon>
        <taxon>Betaproteobacteria</taxon>
        <taxon>Burkholderiales</taxon>
        <taxon>Oxalobacteraceae</taxon>
        <taxon>Telluria group</taxon>
        <taxon>Massilia</taxon>
    </lineage>
</organism>
<name>A0ABW0RUK8_9BURK</name>
<dbReference type="RefSeq" id="WP_379768927.1">
    <property type="nucleotide sequence ID" value="NZ_JBHSMZ010000004.1"/>
</dbReference>
<proteinExistence type="predicted"/>
<gene>
    <name evidence="2" type="ORF">ACFPO9_07300</name>
</gene>
<evidence type="ECO:0000313" key="3">
    <source>
        <dbReference type="Proteomes" id="UP001596086"/>
    </source>
</evidence>
<dbReference type="EMBL" id="JBHSMZ010000004">
    <property type="protein sequence ID" value="MFC5548321.1"/>
    <property type="molecule type" value="Genomic_DNA"/>
</dbReference>
<reference evidence="3" key="1">
    <citation type="journal article" date="2019" name="Int. J. Syst. Evol. Microbiol.">
        <title>The Global Catalogue of Microorganisms (GCM) 10K type strain sequencing project: providing services to taxonomists for standard genome sequencing and annotation.</title>
        <authorList>
            <consortium name="The Broad Institute Genomics Platform"/>
            <consortium name="The Broad Institute Genome Sequencing Center for Infectious Disease"/>
            <person name="Wu L."/>
            <person name="Ma J."/>
        </authorList>
    </citation>
    <scope>NUCLEOTIDE SEQUENCE [LARGE SCALE GENOMIC DNA]</scope>
    <source>
        <strain evidence="3">CGMCC 4.5798</strain>
    </source>
</reference>
<dbReference type="Pfam" id="PF13689">
    <property type="entry name" value="DUF4154"/>
    <property type="match status" value="1"/>
</dbReference>
<feature type="signal peptide" evidence="1">
    <location>
        <begin position="1"/>
        <end position="27"/>
    </location>
</feature>
<protein>
    <submittedName>
        <fullName evidence="2">YfiR family protein</fullName>
    </submittedName>
</protein>
<sequence>MTDSGHRQRFGAALLAFLLGAAALAPAVPAAAAGAQIAASEERVQAAYLHKFLNYADWPPGAFPQPDTPYVIGVAGDDAVADELARIAAGRSVNNRGVIVKRLLPGDTVNDLHMLYVGRNERARLGQWLRQAKGRPILTVSAADGALDLGSIINFRTVDDRVRFEVSVDMAEQSGLRLNSRLFSVATNVVKGKS</sequence>
<feature type="chain" id="PRO_5045063235" evidence="1">
    <location>
        <begin position="28"/>
        <end position="194"/>
    </location>
</feature>
<accession>A0ABW0RUK8</accession>